<dbReference type="InterPro" id="IPR051906">
    <property type="entry name" value="TolC-like"/>
</dbReference>
<evidence type="ECO:0000313" key="11">
    <source>
        <dbReference type="Proteomes" id="UP000501130"/>
    </source>
</evidence>
<gene>
    <name evidence="10" type="ORF">HKT17_00545</name>
</gene>
<keyword evidence="3" id="KW-0813">Transport</keyword>
<evidence type="ECO:0000256" key="3">
    <source>
        <dbReference type="ARBA" id="ARBA00022448"/>
    </source>
</evidence>
<comment type="similarity">
    <text evidence="2">Belongs to the outer membrane factor (OMF) (TC 1.B.17) family.</text>
</comment>
<evidence type="ECO:0000256" key="4">
    <source>
        <dbReference type="ARBA" id="ARBA00022452"/>
    </source>
</evidence>
<evidence type="ECO:0000256" key="6">
    <source>
        <dbReference type="ARBA" id="ARBA00023136"/>
    </source>
</evidence>
<proteinExistence type="inferred from homology"/>
<name>A0ABX6N2Y3_9BURK</name>
<keyword evidence="8" id="KW-0175">Coiled coil</keyword>
<evidence type="ECO:0000256" key="2">
    <source>
        <dbReference type="ARBA" id="ARBA00007613"/>
    </source>
</evidence>
<evidence type="ECO:0000313" key="10">
    <source>
        <dbReference type="EMBL" id="QJR28295.1"/>
    </source>
</evidence>
<keyword evidence="4" id="KW-1134">Transmembrane beta strand</keyword>
<reference evidence="10 11" key="1">
    <citation type="submission" date="2020-05" db="EMBL/GenBank/DDBJ databases">
        <title>Compete genome of Limnobacter sp. SAORIC-580.</title>
        <authorList>
            <person name="Song J."/>
            <person name="Cho J.-C."/>
        </authorList>
    </citation>
    <scope>NUCLEOTIDE SEQUENCE [LARGE SCALE GENOMIC DNA]</scope>
    <source>
        <strain evidence="10 11">SAORIC-580</strain>
    </source>
</reference>
<feature type="signal peptide" evidence="9">
    <location>
        <begin position="1"/>
        <end position="25"/>
    </location>
</feature>
<evidence type="ECO:0000256" key="5">
    <source>
        <dbReference type="ARBA" id="ARBA00022692"/>
    </source>
</evidence>
<keyword evidence="5" id="KW-0812">Transmembrane</keyword>
<dbReference type="PANTHER" id="PTHR30026">
    <property type="entry name" value="OUTER MEMBRANE PROTEIN TOLC"/>
    <property type="match status" value="1"/>
</dbReference>
<keyword evidence="6" id="KW-0472">Membrane</keyword>
<dbReference type="Proteomes" id="UP000501130">
    <property type="component" value="Chromosome"/>
</dbReference>
<dbReference type="EMBL" id="CP053084">
    <property type="protein sequence ID" value="QJR28295.1"/>
    <property type="molecule type" value="Genomic_DNA"/>
</dbReference>
<keyword evidence="9" id="KW-0732">Signal</keyword>
<keyword evidence="7" id="KW-0998">Cell outer membrane</keyword>
<protein>
    <submittedName>
        <fullName evidence="10">TolC family protein</fullName>
    </submittedName>
</protein>
<feature type="coiled-coil region" evidence="8">
    <location>
        <begin position="116"/>
        <end position="173"/>
    </location>
</feature>
<dbReference type="RefSeq" id="WP_171097010.1">
    <property type="nucleotide sequence ID" value="NZ_CP053084.1"/>
</dbReference>
<dbReference type="Pfam" id="PF02321">
    <property type="entry name" value="OEP"/>
    <property type="match status" value="1"/>
</dbReference>
<dbReference type="PANTHER" id="PTHR30026:SF20">
    <property type="entry name" value="OUTER MEMBRANE PROTEIN TOLC"/>
    <property type="match status" value="1"/>
</dbReference>
<organism evidence="10 11">
    <name type="scientific">Limnobacter profundi</name>
    <dbReference type="NCBI Taxonomy" id="2732163"/>
    <lineage>
        <taxon>Bacteria</taxon>
        <taxon>Pseudomonadati</taxon>
        <taxon>Pseudomonadota</taxon>
        <taxon>Betaproteobacteria</taxon>
        <taxon>Burkholderiales</taxon>
        <taxon>Burkholderiaceae</taxon>
        <taxon>Limnobacter</taxon>
    </lineage>
</organism>
<dbReference type="Gene3D" id="1.20.1600.10">
    <property type="entry name" value="Outer membrane efflux proteins (OEP)"/>
    <property type="match status" value="1"/>
</dbReference>
<evidence type="ECO:0000256" key="9">
    <source>
        <dbReference type="SAM" id="SignalP"/>
    </source>
</evidence>
<evidence type="ECO:0000256" key="8">
    <source>
        <dbReference type="SAM" id="Coils"/>
    </source>
</evidence>
<sequence>MHSPHRVVSTCLALLFLSASPAAFTQQAMSVETPVTVQDAFESALSIDPEVQSALKRIEAFKARRSAASALTAQPLSLEGSYRSDRNYNNQGLREIELGVSAPIWNWNERARTQSLRDTEIELVQLQLEQKKLELAGLVRQTLWNTLAANLDAEIAQARLKSAKELMVDVEKRVKAGDLAQTDFYQASALYEQTRAEFARTQSALSDVSADYAATIGLPVSVLSQIQTESTDIPNGLKPLDHPAIKLAQLQVLAQQQQSDLVQTQARANPEVGLAIISDRGAFTSASEKSLVVSTRIPLGNSSEYQSRVLQAESESIAAEAALTKTQRQIVVLGRAAESNLDLFAQIKASAQEQARLAIKTFRLYKKSFDLGETDLPTLLIAEQKAFEADKLARKSAIEYAAKVSAYKQALGLLP</sequence>
<accession>A0ABX6N2Y3</accession>
<feature type="chain" id="PRO_5047309530" evidence="9">
    <location>
        <begin position="26"/>
        <end position="415"/>
    </location>
</feature>
<dbReference type="InterPro" id="IPR003423">
    <property type="entry name" value="OMP_efflux"/>
</dbReference>
<dbReference type="SUPFAM" id="SSF56954">
    <property type="entry name" value="Outer membrane efflux proteins (OEP)"/>
    <property type="match status" value="1"/>
</dbReference>
<evidence type="ECO:0000256" key="7">
    <source>
        <dbReference type="ARBA" id="ARBA00023237"/>
    </source>
</evidence>
<comment type="subcellular location">
    <subcellularLocation>
        <location evidence="1">Cell outer membrane</location>
    </subcellularLocation>
</comment>
<keyword evidence="11" id="KW-1185">Reference proteome</keyword>
<evidence type="ECO:0000256" key="1">
    <source>
        <dbReference type="ARBA" id="ARBA00004442"/>
    </source>
</evidence>